<keyword evidence="2" id="KW-1003">Cell membrane</keyword>
<keyword evidence="4" id="KW-0547">Nucleotide-binding</keyword>
<feature type="domain" description="Pycsar effector protein" evidence="9">
    <location>
        <begin position="8"/>
        <end position="151"/>
    </location>
</feature>
<evidence type="ECO:0000256" key="8">
    <source>
        <dbReference type="SAM" id="Phobius"/>
    </source>
</evidence>
<dbReference type="InterPro" id="IPR043760">
    <property type="entry name" value="PycTM_dom"/>
</dbReference>
<evidence type="ECO:0000256" key="7">
    <source>
        <dbReference type="ARBA" id="ARBA00023136"/>
    </source>
</evidence>
<evidence type="ECO:0000256" key="5">
    <source>
        <dbReference type="ARBA" id="ARBA00022989"/>
    </source>
</evidence>
<dbReference type="PATRIC" id="fig|47853.6.peg.4438"/>
<dbReference type="RefSeq" id="WP_043966231.1">
    <property type="nucleotide sequence ID" value="NZ_JXSX01000002.1"/>
</dbReference>
<keyword evidence="3 8" id="KW-0812">Transmembrane</keyword>
<dbReference type="GO" id="GO:0000166">
    <property type="term" value="F:nucleotide binding"/>
    <property type="evidence" value="ECO:0007669"/>
    <property type="project" value="UniProtKB-KW"/>
</dbReference>
<gene>
    <name evidence="10" type="ORF">TK50_21205</name>
</gene>
<dbReference type="GeneID" id="301306573"/>
<evidence type="ECO:0000256" key="4">
    <source>
        <dbReference type="ARBA" id="ARBA00022741"/>
    </source>
</evidence>
<dbReference type="Pfam" id="PF18967">
    <property type="entry name" value="PycTM"/>
    <property type="match status" value="1"/>
</dbReference>
<evidence type="ECO:0000256" key="6">
    <source>
        <dbReference type="ARBA" id="ARBA00023118"/>
    </source>
</evidence>
<feature type="transmembrane region" description="Helical" evidence="8">
    <location>
        <begin position="26"/>
        <end position="47"/>
    </location>
</feature>
<dbReference type="EMBL" id="JXSX01000002">
    <property type="protein sequence ID" value="KIR63356.1"/>
    <property type="molecule type" value="Genomic_DNA"/>
</dbReference>
<evidence type="ECO:0000313" key="10">
    <source>
        <dbReference type="EMBL" id="KIR63356.1"/>
    </source>
</evidence>
<evidence type="ECO:0000256" key="1">
    <source>
        <dbReference type="ARBA" id="ARBA00004236"/>
    </source>
</evidence>
<keyword evidence="5 8" id="KW-1133">Transmembrane helix</keyword>
<organism evidence="10 11">
    <name type="scientific">Micromonospora haikouensis</name>
    <dbReference type="NCBI Taxonomy" id="686309"/>
    <lineage>
        <taxon>Bacteria</taxon>
        <taxon>Bacillati</taxon>
        <taxon>Actinomycetota</taxon>
        <taxon>Actinomycetes</taxon>
        <taxon>Micromonosporales</taxon>
        <taxon>Micromonosporaceae</taxon>
        <taxon>Micromonospora</taxon>
    </lineage>
</organism>
<evidence type="ECO:0000313" key="11">
    <source>
        <dbReference type="Proteomes" id="UP000032254"/>
    </source>
</evidence>
<keyword evidence="7 8" id="KW-0472">Membrane</keyword>
<comment type="subcellular location">
    <subcellularLocation>
        <location evidence="1">Cell membrane</location>
    </subcellularLocation>
</comment>
<name>A0A0D0WWG9_9ACTN</name>
<proteinExistence type="predicted"/>
<dbReference type="GO" id="GO:0051607">
    <property type="term" value="P:defense response to virus"/>
    <property type="evidence" value="ECO:0007669"/>
    <property type="project" value="UniProtKB-KW"/>
</dbReference>
<dbReference type="Proteomes" id="UP000032254">
    <property type="component" value="Unassembled WGS sequence"/>
</dbReference>
<keyword evidence="6" id="KW-0051">Antiviral defense</keyword>
<accession>A0A0D0WWG9</accession>
<dbReference type="OrthoDB" id="3402578at2"/>
<dbReference type="AlphaFoldDB" id="A0A0D0WWG9"/>
<keyword evidence="11" id="KW-1185">Reference proteome</keyword>
<feature type="transmembrane region" description="Helical" evidence="8">
    <location>
        <begin position="135"/>
        <end position="153"/>
    </location>
</feature>
<evidence type="ECO:0000256" key="3">
    <source>
        <dbReference type="ARBA" id="ARBA00022692"/>
    </source>
</evidence>
<reference evidence="10 11" key="1">
    <citation type="submission" date="2015-01" db="EMBL/GenBank/DDBJ databases">
        <title>Sequencing and annotation of Micromonospora carbonacea strain JXNU-1 genome.</title>
        <authorList>
            <person name="Long Z."/>
            <person name="Huang Y."/>
            <person name="Jiang Y."/>
        </authorList>
    </citation>
    <scope>NUCLEOTIDE SEQUENCE [LARGE SCALE GENOMIC DNA]</scope>
    <source>
        <strain evidence="10 11">JXNU-1</strain>
    </source>
</reference>
<protein>
    <recommendedName>
        <fullName evidence="9">Pycsar effector protein domain-containing protein</fullName>
    </recommendedName>
</protein>
<evidence type="ECO:0000259" key="9">
    <source>
        <dbReference type="Pfam" id="PF18967"/>
    </source>
</evidence>
<dbReference type="GO" id="GO:0005886">
    <property type="term" value="C:plasma membrane"/>
    <property type="evidence" value="ECO:0007669"/>
    <property type="project" value="UniProtKB-SubCell"/>
</dbReference>
<evidence type="ECO:0000256" key="2">
    <source>
        <dbReference type="ARBA" id="ARBA00022475"/>
    </source>
</evidence>
<comment type="caution">
    <text evidence="10">The sequence shown here is derived from an EMBL/GenBank/DDBJ whole genome shotgun (WGS) entry which is preliminary data.</text>
</comment>
<feature type="transmembrane region" description="Helical" evidence="8">
    <location>
        <begin position="53"/>
        <end position="75"/>
    </location>
</feature>
<sequence>MVPDTSFLTTELATVRAELVRVDAKASTLLTIAGTALTVGLAVLARADLPAPALATGAVTVGVIGVAVALLACAVRPSLGGGHGLVRYAVSAPGDLMTDAALPPLSMASLRAHELVWLSRTTVAKFRRVRTAVDLLLCGLAGTALTAALVLALG</sequence>